<evidence type="ECO:0008006" key="4">
    <source>
        <dbReference type="Google" id="ProtNLM"/>
    </source>
</evidence>
<protein>
    <recommendedName>
        <fullName evidence="4">Transposase</fullName>
    </recommendedName>
</protein>
<name>A0ABX2KZA2_9PROT</name>
<accession>A0ABX2KZA2</accession>
<comment type="caution">
    <text evidence="2">The sequence shown here is derived from an EMBL/GenBank/DDBJ whole genome shotgun (WGS) entry which is preliminary data.</text>
</comment>
<sequence length="509" mass="57007">MRATTPSYIAEFPLRTSAANERVLAVRLEAARHIYNACLGEALKRLALMRQSTDWQAARALPKSTARTALFKTTIARYSFTAASIQKHAEACRDACWIGAHLGSHDTQTTSLRAFTAVQRHAFGKRGRPRFKGCGRLHSVEGKGDAVIRLRWQDDKPVVLWSGLVLPLLRDPRDRDGWQEQAFSCRTKYVRVLRRSVRGRTRWFAQLVQEGLAPRKERWPVGEGVVGLDLGPSTIAAVSETDAILERFCPTVADMDRIIRRLQRAMDRSRRATNPDAFSADGTYRRGARIKVRSRRYHLLQARKADLERRLAAERKRTHGELANRVLAQGNLINTEKISYRSFQKAFGRSVKRRAPSLFVSILKRKAASAGASVIEFVTRTTRLSQFSHDTGAYVKKPLSQRWHMFADGSRVQRDLYSAWLARFVDWDRLDASQCCAHWAAAEPLLRRAASGFNQSTSGAGFACPHVRQGVGADRPSKRAGRRAEAADAVAQARAAERTGPGTPRTPAL</sequence>
<proteinExistence type="predicted"/>
<evidence type="ECO:0000256" key="1">
    <source>
        <dbReference type="SAM" id="MobiDB-lite"/>
    </source>
</evidence>
<evidence type="ECO:0000313" key="3">
    <source>
        <dbReference type="Proteomes" id="UP000639419"/>
    </source>
</evidence>
<keyword evidence="3" id="KW-1185">Reference proteome</keyword>
<reference evidence="2 3" key="1">
    <citation type="submission" date="2019-10" db="EMBL/GenBank/DDBJ databases">
        <title>Genome sequence of Azospirillum formosense CC-Nfb-7.</title>
        <authorList>
            <person name="Ambrosini A."/>
            <person name="Sant'Anna F.H."/>
            <person name="Cassan F.D."/>
            <person name="Souza E.M."/>
            <person name="Passaglia L.M.P."/>
        </authorList>
    </citation>
    <scope>NUCLEOTIDE SEQUENCE [LARGE SCALE GENOMIC DNA]</scope>
    <source>
        <strain evidence="2 3">CC-NFb-7</strain>
    </source>
</reference>
<feature type="region of interest" description="Disordered" evidence="1">
    <location>
        <begin position="464"/>
        <end position="509"/>
    </location>
</feature>
<dbReference type="EMBL" id="WHOR01000141">
    <property type="protein sequence ID" value="NUB21049.1"/>
    <property type="molecule type" value="Genomic_DNA"/>
</dbReference>
<organism evidence="2 3">
    <name type="scientific">Azospirillum formosense</name>
    <dbReference type="NCBI Taxonomy" id="861533"/>
    <lineage>
        <taxon>Bacteria</taxon>
        <taxon>Pseudomonadati</taxon>
        <taxon>Pseudomonadota</taxon>
        <taxon>Alphaproteobacteria</taxon>
        <taxon>Rhodospirillales</taxon>
        <taxon>Azospirillaceae</taxon>
        <taxon>Azospirillum</taxon>
    </lineage>
</organism>
<dbReference type="Proteomes" id="UP000639419">
    <property type="component" value="Unassembled WGS sequence"/>
</dbReference>
<gene>
    <name evidence="2" type="ORF">GBZ26_17840</name>
</gene>
<evidence type="ECO:0000313" key="2">
    <source>
        <dbReference type="EMBL" id="NUB21049.1"/>
    </source>
</evidence>